<feature type="region of interest" description="Disordered" evidence="2">
    <location>
        <begin position="80"/>
        <end position="135"/>
    </location>
</feature>
<organism evidence="3">
    <name type="scientific">Timema monikensis</name>
    <dbReference type="NCBI Taxonomy" id="170555"/>
    <lineage>
        <taxon>Eukaryota</taxon>
        <taxon>Metazoa</taxon>
        <taxon>Ecdysozoa</taxon>
        <taxon>Arthropoda</taxon>
        <taxon>Hexapoda</taxon>
        <taxon>Insecta</taxon>
        <taxon>Pterygota</taxon>
        <taxon>Neoptera</taxon>
        <taxon>Polyneoptera</taxon>
        <taxon>Phasmatodea</taxon>
        <taxon>Timematodea</taxon>
        <taxon>Timematoidea</taxon>
        <taxon>Timematidae</taxon>
        <taxon>Timema</taxon>
    </lineage>
</organism>
<feature type="region of interest" description="Disordered" evidence="2">
    <location>
        <begin position="307"/>
        <end position="332"/>
    </location>
</feature>
<comment type="similarity">
    <text evidence="1">Belongs to the small GTPase superfamily. Rab family.</text>
</comment>
<evidence type="ECO:0000313" key="3">
    <source>
        <dbReference type="EMBL" id="CAD7434954.1"/>
    </source>
</evidence>
<dbReference type="EMBL" id="OB798588">
    <property type="protein sequence ID" value="CAD7434954.1"/>
    <property type="molecule type" value="Genomic_DNA"/>
</dbReference>
<dbReference type="SUPFAM" id="SSF52540">
    <property type="entry name" value="P-loop containing nucleoside triphosphate hydrolases"/>
    <property type="match status" value="1"/>
</dbReference>
<dbReference type="FunFam" id="3.40.50.300:FF:001447">
    <property type="entry name" value="Ras-related protein Rab-1B"/>
    <property type="match status" value="1"/>
</dbReference>
<dbReference type="AlphaFoldDB" id="A0A7R9EJ57"/>
<dbReference type="GO" id="GO:0005525">
    <property type="term" value="F:GTP binding"/>
    <property type="evidence" value="ECO:0007669"/>
    <property type="project" value="InterPro"/>
</dbReference>
<evidence type="ECO:0008006" key="4">
    <source>
        <dbReference type="Google" id="ProtNLM"/>
    </source>
</evidence>
<dbReference type="GO" id="GO:0003924">
    <property type="term" value="F:GTPase activity"/>
    <property type="evidence" value="ECO:0007669"/>
    <property type="project" value="InterPro"/>
</dbReference>
<dbReference type="PROSITE" id="PS51421">
    <property type="entry name" value="RAS"/>
    <property type="match status" value="1"/>
</dbReference>
<evidence type="ECO:0000256" key="2">
    <source>
        <dbReference type="SAM" id="MobiDB-lite"/>
    </source>
</evidence>
<dbReference type="Pfam" id="PF00071">
    <property type="entry name" value="Ras"/>
    <property type="match status" value="2"/>
</dbReference>
<dbReference type="InterPro" id="IPR027417">
    <property type="entry name" value="P-loop_NTPase"/>
</dbReference>
<dbReference type="InterPro" id="IPR001806">
    <property type="entry name" value="Small_GTPase"/>
</dbReference>
<dbReference type="InterPro" id="IPR050209">
    <property type="entry name" value="Rab_GTPases_membrane_traffic"/>
</dbReference>
<dbReference type="NCBIfam" id="TIGR00231">
    <property type="entry name" value="small_GTP"/>
    <property type="match status" value="1"/>
</dbReference>
<feature type="compositionally biased region" description="Basic residues" evidence="2">
    <location>
        <begin position="80"/>
        <end position="90"/>
    </location>
</feature>
<dbReference type="PRINTS" id="PR00449">
    <property type="entry name" value="RASTRNSFRMNG"/>
</dbReference>
<dbReference type="PROSITE" id="PS51419">
    <property type="entry name" value="RAB"/>
    <property type="match status" value="1"/>
</dbReference>
<dbReference type="SMART" id="SM00175">
    <property type="entry name" value="RAB"/>
    <property type="match status" value="1"/>
</dbReference>
<dbReference type="SMART" id="SM00174">
    <property type="entry name" value="RHO"/>
    <property type="match status" value="1"/>
</dbReference>
<evidence type="ECO:0000256" key="1">
    <source>
        <dbReference type="ARBA" id="ARBA00006270"/>
    </source>
</evidence>
<proteinExistence type="inferred from homology"/>
<feature type="compositionally biased region" description="Polar residues" evidence="2">
    <location>
        <begin position="311"/>
        <end position="320"/>
    </location>
</feature>
<feature type="compositionally biased region" description="Basic and acidic residues" evidence="2">
    <location>
        <begin position="104"/>
        <end position="131"/>
    </location>
</feature>
<dbReference type="PANTHER" id="PTHR47979">
    <property type="entry name" value="DRAB11-RELATED"/>
    <property type="match status" value="1"/>
</dbReference>
<accession>A0A7R9EJ57</accession>
<sequence length="332" mass="37881">MSGYHWYTLSLGEPGVGKSCLLLQFTDKRFQPVHDLTIGVEFGARMITIDGKQIKLQIWDTVSERNIKIETQRRELRLNGRNKSKRIKRKNQNEEFRAKRKVLEKKSQEAKDSIQKENLLEKQESEPKEVHNQAQPPSIYHCPLILLTPLFLFFHLPPSPDPTYPRPNTLKAYRTLQEVCYQAGQEAFRSITRSYYRGAAGALLVYDITRRETFNHLTTWLEDARQHSNSNMVIMLIGNKSDLEARREVKKEEGEAFAREHGLIFMETSAKTAANVEEAFINTAKEIYEKIQEGVFDINNEANGIKIGPQHSPTNPSLPSGSKDAMTGGGCC</sequence>
<name>A0A7R9EJ57_9NEOP</name>
<dbReference type="Gene3D" id="3.40.50.300">
    <property type="entry name" value="P-loop containing nucleotide triphosphate hydrolases"/>
    <property type="match status" value="1"/>
</dbReference>
<protein>
    <recommendedName>
        <fullName evidence="4">Ras-related protein Rab-2A</fullName>
    </recommendedName>
</protein>
<dbReference type="SMART" id="SM00173">
    <property type="entry name" value="RAS"/>
    <property type="match status" value="1"/>
</dbReference>
<reference evidence="3" key="1">
    <citation type="submission" date="2020-11" db="EMBL/GenBank/DDBJ databases">
        <authorList>
            <person name="Tran Van P."/>
        </authorList>
    </citation>
    <scope>NUCLEOTIDE SEQUENCE</scope>
</reference>
<dbReference type="InterPro" id="IPR005225">
    <property type="entry name" value="Small_GTP-bd"/>
</dbReference>
<gene>
    <name evidence="3" type="ORF">TMSB3V08_LOCUS11604</name>
</gene>